<organism evidence="3 4">
    <name type="scientific">Symmachiella macrocystis</name>
    <dbReference type="NCBI Taxonomy" id="2527985"/>
    <lineage>
        <taxon>Bacteria</taxon>
        <taxon>Pseudomonadati</taxon>
        <taxon>Planctomycetota</taxon>
        <taxon>Planctomycetia</taxon>
        <taxon>Planctomycetales</taxon>
        <taxon>Planctomycetaceae</taxon>
        <taxon>Symmachiella</taxon>
    </lineage>
</organism>
<dbReference type="Pfam" id="PF09152">
    <property type="entry name" value="DUF1937"/>
    <property type="match status" value="1"/>
</dbReference>
<keyword evidence="4" id="KW-1185">Reference proteome</keyword>
<proteinExistence type="predicted"/>
<dbReference type="AlphaFoldDB" id="A0A5C6ATJ3"/>
<dbReference type="InterPro" id="IPR015235">
    <property type="entry name" value="DUF1937"/>
</dbReference>
<accession>A0A5C6ATJ3</accession>
<keyword evidence="3" id="KW-0808">Transferase</keyword>
<evidence type="ECO:0000256" key="1">
    <source>
        <dbReference type="SAM" id="MobiDB-lite"/>
    </source>
</evidence>
<evidence type="ECO:0000313" key="4">
    <source>
        <dbReference type="Proteomes" id="UP000320735"/>
    </source>
</evidence>
<feature type="region of interest" description="Disordered" evidence="1">
    <location>
        <begin position="115"/>
        <end position="136"/>
    </location>
</feature>
<gene>
    <name evidence="3" type="ORF">CA54_61340</name>
</gene>
<dbReference type="EMBL" id="SJPP01000006">
    <property type="protein sequence ID" value="TWU03050.1"/>
    <property type="molecule type" value="Genomic_DNA"/>
</dbReference>
<evidence type="ECO:0000259" key="2">
    <source>
        <dbReference type="Pfam" id="PF09152"/>
    </source>
</evidence>
<dbReference type="SUPFAM" id="SSF52309">
    <property type="entry name" value="N-(deoxy)ribosyltransferase-like"/>
    <property type="match status" value="1"/>
</dbReference>
<name>A0A5C6ATJ3_9PLAN</name>
<sequence>MIYLASPYSHPDAIIRERRFRAACRVAARLIRSGEVVFSPVAHGHAISLYGVPTDWSFWEAHDRRFLELCDEVVVLMLAGWLASVGVAAEIETAKEQNKPVRYLDAGSLANVGHGGISRSDRMGQIHQRGDGERAG</sequence>
<protein>
    <submittedName>
        <fullName evidence="3">Nucleoside 2-deoxyribosyltransferase</fullName>
    </submittedName>
</protein>
<dbReference type="RefSeq" id="WP_197532964.1">
    <property type="nucleotide sequence ID" value="NZ_SJPP01000006.1"/>
</dbReference>
<dbReference type="Gene3D" id="3.40.50.10400">
    <property type="entry name" value="Hypothetical protein PA1492"/>
    <property type="match status" value="1"/>
</dbReference>
<feature type="compositionally biased region" description="Basic and acidic residues" evidence="1">
    <location>
        <begin position="119"/>
        <end position="136"/>
    </location>
</feature>
<evidence type="ECO:0000313" key="3">
    <source>
        <dbReference type="EMBL" id="TWU03050.1"/>
    </source>
</evidence>
<dbReference type="Proteomes" id="UP000320735">
    <property type="component" value="Unassembled WGS sequence"/>
</dbReference>
<reference evidence="3 4" key="1">
    <citation type="submission" date="2019-02" db="EMBL/GenBank/DDBJ databases">
        <title>Deep-cultivation of Planctomycetes and their phenomic and genomic characterization uncovers novel biology.</title>
        <authorList>
            <person name="Wiegand S."/>
            <person name="Jogler M."/>
            <person name="Boedeker C."/>
            <person name="Pinto D."/>
            <person name="Vollmers J."/>
            <person name="Rivas-Marin E."/>
            <person name="Kohn T."/>
            <person name="Peeters S.H."/>
            <person name="Heuer A."/>
            <person name="Rast P."/>
            <person name="Oberbeckmann S."/>
            <person name="Bunk B."/>
            <person name="Jeske O."/>
            <person name="Meyerdierks A."/>
            <person name="Storesund J.E."/>
            <person name="Kallscheuer N."/>
            <person name="Luecker S."/>
            <person name="Lage O.M."/>
            <person name="Pohl T."/>
            <person name="Merkel B.J."/>
            <person name="Hornburger P."/>
            <person name="Mueller R.-W."/>
            <person name="Bruemmer F."/>
            <person name="Labrenz M."/>
            <person name="Spormann A.M."/>
            <person name="Op Den Camp H."/>
            <person name="Overmann J."/>
            <person name="Amann R."/>
            <person name="Jetten M.S.M."/>
            <person name="Mascher T."/>
            <person name="Medema M.H."/>
            <person name="Devos D.P."/>
            <person name="Kaster A.-K."/>
            <person name="Ovreas L."/>
            <person name="Rohde M."/>
            <person name="Galperin M.Y."/>
            <person name="Jogler C."/>
        </authorList>
    </citation>
    <scope>NUCLEOTIDE SEQUENCE [LARGE SCALE GENOMIC DNA]</scope>
    <source>
        <strain evidence="3 4">CA54</strain>
    </source>
</reference>
<feature type="domain" description="DUF1937" evidence="2">
    <location>
        <begin position="2"/>
        <end position="102"/>
    </location>
</feature>
<comment type="caution">
    <text evidence="3">The sequence shown here is derived from an EMBL/GenBank/DDBJ whole genome shotgun (WGS) entry which is preliminary data.</text>
</comment>
<dbReference type="GO" id="GO:0016740">
    <property type="term" value="F:transferase activity"/>
    <property type="evidence" value="ECO:0007669"/>
    <property type="project" value="UniProtKB-KW"/>
</dbReference>